<dbReference type="AlphaFoldDB" id="A0A182WD59"/>
<evidence type="ECO:0000313" key="10">
    <source>
        <dbReference type="Proteomes" id="UP000075920"/>
    </source>
</evidence>
<evidence type="ECO:0000256" key="5">
    <source>
        <dbReference type="ARBA" id="ARBA00023128"/>
    </source>
</evidence>
<keyword evidence="10" id="KW-1185">Reference proteome</keyword>
<comment type="subcellular location">
    <subcellularLocation>
        <location evidence="1">Mitochondrion membrane</location>
        <topology evidence="1">Single-pass membrane protein</topology>
    </subcellularLocation>
</comment>
<keyword evidence="5 7" id="KW-0496">Mitochondrion</keyword>
<dbReference type="GO" id="GO:0005743">
    <property type="term" value="C:mitochondrial inner membrane"/>
    <property type="evidence" value="ECO:0007669"/>
    <property type="project" value="UniProtKB-UniRule"/>
</dbReference>
<keyword evidence="4 7" id="KW-1133">Transmembrane helix</keyword>
<evidence type="ECO:0000313" key="9">
    <source>
        <dbReference type="EnsemblMetazoa" id="AMIN008296-PA"/>
    </source>
</evidence>
<name>A0A182WD59_9DIPT</name>
<dbReference type="Proteomes" id="UP000075920">
    <property type="component" value="Unassembled WGS sequence"/>
</dbReference>
<dbReference type="STRING" id="112268.A0A182WD59"/>
<reference evidence="10" key="1">
    <citation type="submission" date="2013-03" db="EMBL/GenBank/DDBJ databases">
        <title>The Genome Sequence of Anopheles minimus MINIMUS1.</title>
        <authorList>
            <consortium name="The Broad Institute Genomics Platform"/>
            <person name="Neafsey D.E."/>
            <person name="Walton C."/>
            <person name="Walker B."/>
            <person name="Young S.K."/>
            <person name="Zeng Q."/>
            <person name="Gargeya S."/>
            <person name="Fitzgerald M."/>
            <person name="Haas B."/>
            <person name="Abouelleil A."/>
            <person name="Allen A.W."/>
            <person name="Alvarado L."/>
            <person name="Arachchi H.M."/>
            <person name="Berlin A.M."/>
            <person name="Chapman S.B."/>
            <person name="Gainer-Dewar J."/>
            <person name="Goldberg J."/>
            <person name="Griggs A."/>
            <person name="Gujja S."/>
            <person name="Hansen M."/>
            <person name="Howarth C."/>
            <person name="Imamovic A."/>
            <person name="Ireland A."/>
            <person name="Larimer J."/>
            <person name="McCowan C."/>
            <person name="Murphy C."/>
            <person name="Pearson M."/>
            <person name="Poon T.W."/>
            <person name="Priest M."/>
            <person name="Roberts A."/>
            <person name="Saif S."/>
            <person name="Shea T."/>
            <person name="Sisk P."/>
            <person name="Sykes S."/>
            <person name="Wortman J."/>
            <person name="Nusbaum C."/>
            <person name="Birren B."/>
        </authorList>
    </citation>
    <scope>NUCLEOTIDE SEQUENCE [LARGE SCALE GENOMIC DNA]</scope>
    <source>
        <strain evidence="10">MINIMUS1</strain>
    </source>
</reference>
<evidence type="ECO:0000256" key="4">
    <source>
        <dbReference type="ARBA" id="ARBA00022989"/>
    </source>
</evidence>
<evidence type="ECO:0000256" key="7">
    <source>
        <dbReference type="RuleBase" id="RU367056"/>
    </source>
</evidence>
<dbReference type="PANTHER" id="PTHR15642">
    <property type="entry name" value="CYTOCHROME C OXIDASE ASSEMBLY FACTOR 3, MITOCHONDRIAL"/>
    <property type="match status" value="1"/>
</dbReference>
<dbReference type="EnsemblMetazoa" id="AMIN008296-RA">
    <property type="protein sequence ID" value="AMIN008296-PA"/>
    <property type="gene ID" value="AMIN008296"/>
</dbReference>
<accession>A0A182WD59</accession>
<comment type="similarity">
    <text evidence="2 7">Belongs to the COA3 family.</text>
</comment>
<evidence type="ECO:0000256" key="6">
    <source>
        <dbReference type="ARBA" id="ARBA00023136"/>
    </source>
</evidence>
<organism evidence="9 10">
    <name type="scientific">Anopheles minimus</name>
    <dbReference type="NCBI Taxonomy" id="112268"/>
    <lineage>
        <taxon>Eukaryota</taxon>
        <taxon>Metazoa</taxon>
        <taxon>Ecdysozoa</taxon>
        <taxon>Arthropoda</taxon>
        <taxon>Hexapoda</taxon>
        <taxon>Insecta</taxon>
        <taxon>Pterygota</taxon>
        <taxon>Neoptera</taxon>
        <taxon>Endopterygota</taxon>
        <taxon>Diptera</taxon>
        <taxon>Nematocera</taxon>
        <taxon>Culicoidea</taxon>
        <taxon>Culicidae</taxon>
        <taxon>Anophelinae</taxon>
        <taxon>Anopheles</taxon>
    </lineage>
</organism>
<dbReference type="InterPro" id="IPR018628">
    <property type="entry name" value="Coa3_CC"/>
</dbReference>
<protein>
    <recommendedName>
        <fullName evidence="7">Cytochrome c oxidase assembly factor 3</fullName>
    </recommendedName>
</protein>
<keyword evidence="7" id="KW-0999">Mitochondrion inner membrane</keyword>
<dbReference type="GO" id="GO:0033617">
    <property type="term" value="P:mitochondrial respiratory chain complex IV assembly"/>
    <property type="evidence" value="ECO:0007669"/>
    <property type="project" value="UniProtKB-UniRule"/>
</dbReference>
<reference evidence="9" key="2">
    <citation type="submission" date="2020-05" db="UniProtKB">
        <authorList>
            <consortium name="EnsemblMetazoa"/>
        </authorList>
    </citation>
    <scope>IDENTIFICATION</scope>
    <source>
        <strain evidence="9">MINIMUS1</strain>
    </source>
</reference>
<evidence type="ECO:0000256" key="1">
    <source>
        <dbReference type="ARBA" id="ARBA00004304"/>
    </source>
</evidence>
<proteinExistence type="inferred from homology"/>
<dbReference type="Pfam" id="PF09813">
    <property type="entry name" value="Coa3_cc"/>
    <property type="match status" value="1"/>
</dbReference>
<keyword evidence="3 7" id="KW-0812">Transmembrane</keyword>
<evidence type="ECO:0000256" key="3">
    <source>
        <dbReference type="ARBA" id="ARBA00022692"/>
    </source>
</evidence>
<evidence type="ECO:0000259" key="8">
    <source>
        <dbReference type="Pfam" id="PF09813"/>
    </source>
</evidence>
<comment type="function">
    <text evidence="7">Required for assembly of cytochrome c oxidase (complex IV).</text>
</comment>
<keyword evidence="6 7" id="KW-0472">Membrane</keyword>
<feature type="domain" description="Cytochrome c oxidase assembly factor 3 mitochondrial coiled-coil" evidence="8">
    <location>
        <begin position="73"/>
        <end position="121"/>
    </location>
</feature>
<feature type="transmembrane region" description="Helical" evidence="7">
    <location>
        <begin position="89"/>
        <end position="107"/>
    </location>
</feature>
<dbReference type="VEuPathDB" id="VectorBase:AMIN008296"/>
<dbReference type="InterPro" id="IPR041752">
    <property type="entry name" value="Coa3"/>
</dbReference>
<dbReference type="PANTHER" id="PTHR15642:SF3">
    <property type="entry name" value="CYTOCHROME C OXIDASE ASSEMBLY FACTOR 3 HOMOLOG, MITOCHONDRIAL"/>
    <property type="match status" value="1"/>
</dbReference>
<evidence type="ECO:0000256" key="2">
    <source>
        <dbReference type="ARBA" id="ARBA00007035"/>
    </source>
</evidence>
<sequence>LPGLRIAASFAPFNVHAKVVILRCEITTTARISCQPQKMSSSEAPKSEFKIEGTGRTLKKTEVDFMRLIEQQNLQRVQKLQRQRRNNKLTGIALGGTVLGIYLYSMFSVKQEKFLDDFEEPIKLEVENKALW</sequence>
<comment type="subunit">
    <text evidence="7">Component of 250-400 kDa complexes called cytochrome oxidase assembly intermediates or COA complexes.</text>
</comment>